<evidence type="ECO:0000313" key="3">
    <source>
        <dbReference type="Proteomes" id="UP000284868"/>
    </source>
</evidence>
<dbReference type="Proteomes" id="UP000284868">
    <property type="component" value="Unassembled WGS sequence"/>
</dbReference>
<feature type="domain" description="PRD" evidence="1">
    <location>
        <begin position="39"/>
        <end position="144"/>
    </location>
</feature>
<dbReference type="InterPro" id="IPR011608">
    <property type="entry name" value="PRD"/>
</dbReference>
<comment type="caution">
    <text evidence="2">The sequence shown here is derived from an EMBL/GenBank/DDBJ whole genome shotgun (WGS) entry which is preliminary data.</text>
</comment>
<dbReference type="AlphaFoldDB" id="A0A415P1J3"/>
<evidence type="ECO:0000313" key="2">
    <source>
        <dbReference type="EMBL" id="RHM06627.1"/>
    </source>
</evidence>
<dbReference type="GO" id="GO:0006355">
    <property type="term" value="P:regulation of DNA-templated transcription"/>
    <property type="evidence" value="ECO:0007669"/>
    <property type="project" value="InterPro"/>
</dbReference>
<evidence type="ECO:0000259" key="1">
    <source>
        <dbReference type="PROSITE" id="PS51372"/>
    </source>
</evidence>
<gene>
    <name evidence="2" type="ORF">DWZ83_09475</name>
</gene>
<reference evidence="2 3" key="1">
    <citation type="submission" date="2018-08" db="EMBL/GenBank/DDBJ databases">
        <title>A genome reference for cultivated species of the human gut microbiota.</title>
        <authorList>
            <person name="Zou Y."/>
            <person name="Xue W."/>
            <person name="Luo G."/>
        </authorList>
    </citation>
    <scope>NUCLEOTIDE SEQUENCE [LARGE SCALE GENOMIC DNA]</scope>
    <source>
        <strain evidence="2 3">AF35-6BH</strain>
    </source>
</reference>
<dbReference type="Pfam" id="PF00874">
    <property type="entry name" value="PRD"/>
    <property type="match status" value="1"/>
</dbReference>
<dbReference type="PROSITE" id="PS51372">
    <property type="entry name" value="PRD_2"/>
    <property type="match status" value="1"/>
</dbReference>
<dbReference type="InterPro" id="IPR036634">
    <property type="entry name" value="PRD_sf"/>
</dbReference>
<proteinExistence type="predicted"/>
<organism evidence="2 3">
    <name type="scientific">Amedibacillus dolichus</name>
    <dbReference type="NCBI Taxonomy" id="31971"/>
    <lineage>
        <taxon>Bacteria</taxon>
        <taxon>Bacillati</taxon>
        <taxon>Bacillota</taxon>
        <taxon>Erysipelotrichia</taxon>
        <taxon>Erysipelotrichales</taxon>
        <taxon>Erysipelotrichaceae</taxon>
        <taxon>Amedibacillus</taxon>
    </lineage>
</organism>
<accession>A0A415P1J3</accession>
<dbReference type="SUPFAM" id="SSF63520">
    <property type="entry name" value="PTS-regulatory domain, PRD"/>
    <property type="match status" value="1"/>
</dbReference>
<protein>
    <submittedName>
        <fullName evidence="2">PRD domain-containing protein</fullName>
    </submittedName>
</protein>
<dbReference type="Gene3D" id="1.10.1790.10">
    <property type="entry name" value="PRD domain"/>
    <property type="match status" value="1"/>
</dbReference>
<sequence>MIYYINVFNIQNIVYCINEEGIMKPLLLERLDILHSAKLIDEEVIAFCNKVVNYFFEQSSEWPQENMEIFITHLAMAASRSKKGEVENSVDAAIIASLKQESVYDEAKGILDSILRLTMIEFPKPEIDLLLIHICNMCKIKKGEFK</sequence>
<keyword evidence="3" id="KW-1185">Reference proteome</keyword>
<name>A0A415P1J3_9FIRM</name>
<dbReference type="EMBL" id="QRPK01000076">
    <property type="protein sequence ID" value="RHM06627.1"/>
    <property type="molecule type" value="Genomic_DNA"/>
</dbReference>